<dbReference type="Pfam" id="PF02253">
    <property type="entry name" value="PLA1"/>
    <property type="match status" value="1"/>
</dbReference>
<evidence type="ECO:0000256" key="20">
    <source>
        <dbReference type="PIRSR" id="PIRSR603187-2"/>
    </source>
</evidence>
<keyword evidence="17" id="KW-0998">Cell outer membrane</keyword>
<comment type="catalytic activity">
    <reaction evidence="2">
        <text>a 1,2-diacyl-sn-glycero-3-phosphocholine + H2O = a 1-acyl-sn-glycero-3-phosphocholine + a fatty acid + H(+)</text>
        <dbReference type="Rhea" id="RHEA:15801"/>
        <dbReference type="ChEBI" id="CHEBI:15377"/>
        <dbReference type="ChEBI" id="CHEBI:15378"/>
        <dbReference type="ChEBI" id="CHEBI:28868"/>
        <dbReference type="ChEBI" id="CHEBI:57643"/>
        <dbReference type="ChEBI" id="CHEBI:58168"/>
        <dbReference type="EC" id="3.1.1.4"/>
    </reaction>
</comment>
<gene>
    <name evidence="21" type="ORF">CRU91_04550</name>
</gene>
<keyword evidence="14" id="KW-0442">Lipid degradation</keyword>
<dbReference type="EC" id="3.1.1.32" evidence="6"/>
<evidence type="ECO:0000256" key="2">
    <source>
        <dbReference type="ARBA" id="ARBA00001604"/>
    </source>
</evidence>
<keyword evidence="9" id="KW-0812">Transmembrane</keyword>
<feature type="binding site" description="in dimeric form" evidence="20">
    <location>
        <position position="236"/>
    </location>
    <ligand>
        <name>Ca(2+)</name>
        <dbReference type="ChEBI" id="CHEBI:29108"/>
        <label>1</label>
    </ligand>
</feature>
<dbReference type="GO" id="GO:0009279">
    <property type="term" value="C:cell outer membrane"/>
    <property type="evidence" value="ECO:0007669"/>
    <property type="project" value="UniProtKB-SubCell"/>
</dbReference>
<feature type="active site" description="Nucleophile" evidence="19">
    <location>
        <position position="193"/>
    </location>
</feature>
<evidence type="ECO:0000256" key="5">
    <source>
        <dbReference type="ARBA" id="ARBA00011702"/>
    </source>
</evidence>
<comment type="catalytic activity">
    <reaction evidence="1">
        <text>a 1,2-diacyl-sn-glycero-3-phosphocholine + H2O = a 2-acyl-sn-glycero-3-phosphocholine + a fatty acid + H(+)</text>
        <dbReference type="Rhea" id="RHEA:18689"/>
        <dbReference type="ChEBI" id="CHEBI:15377"/>
        <dbReference type="ChEBI" id="CHEBI:15378"/>
        <dbReference type="ChEBI" id="CHEBI:28868"/>
        <dbReference type="ChEBI" id="CHEBI:57643"/>
        <dbReference type="ChEBI" id="CHEBI:57875"/>
        <dbReference type="EC" id="3.1.1.32"/>
    </reaction>
</comment>
<evidence type="ECO:0000256" key="19">
    <source>
        <dbReference type="PIRSR" id="PIRSR603187-1"/>
    </source>
</evidence>
<dbReference type="GO" id="GO:0004623">
    <property type="term" value="F:phospholipase A2 activity"/>
    <property type="evidence" value="ECO:0007669"/>
    <property type="project" value="UniProtKB-EC"/>
</dbReference>
<evidence type="ECO:0000256" key="16">
    <source>
        <dbReference type="ARBA" id="ARBA00023136"/>
    </source>
</evidence>
<evidence type="ECO:0000313" key="22">
    <source>
        <dbReference type="Proteomes" id="UP000252669"/>
    </source>
</evidence>
<evidence type="ECO:0000256" key="18">
    <source>
        <dbReference type="ARBA" id="ARBA00032375"/>
    </source>
</evidence>
<dbReference type="InterPro" id="IPR036541">
    <property type="entry name" value="PLipase_A1_sf"/>
</dbReference>
<keyword evidence="22" id="KW-1185">Reference proteome</keyword>
<feature type="active site" description="Proton acceptor" evidence="19">
    <location>
        <position position="191"/>
    </location>
</feature>
<keyword evidence="8" id="KW-1134">Transmembrane beta strand</keyword>
<comment type="subunit">
    <text evidence="5">Homodimer; dimerization is reversible, and the dimeric form is the active one.</text>
</comment>
<dbReference type="PANTHER" id="PTHR40457">
    <property type="entry name" value="PHOSPHOLIPASE A1"/>
    <property type="match status" value="1"/>
</dbReference>
<organism evidence="21 22">
    <name type="scientific">Aliarcobacter vitoriensis</name>
    <dbReference type="NCBI Taxonomy" id="2011099"/>
    <lineage>
        <taxon>Bacteria</taxon>
        <taxon>Pseudomonadati</taxon>
        <taxon>Campylobacterota</taxon>
        <taxon>Epsilonproteobacteria</taxon>
        <taxon>Campylobacterales</taxon>
        <taxon>Arcobacteraceae</taxon>
        <taxon>Aliarcobacter</taxon>
    </lineage>
</organism>
<proteinExistence type="inferred from homology"/>
<reference evidence="21 22" key="1">
    <citation type="submission" date="2017-10" db="EMBL/GenBank/DDBJ databases">
        <title>Genomics of the genus Arcobacter.</title>
        <authorList>
            <person name="Perez-Cataluna A."/>
            <person name="Figueras M.J."/>
        </authorList>
    </citation>
    <scope>NUCLEOTIDE SEQUENCE [LARGE SCALE GENOMIC DNA]</scope>
    <source>
        <strain evidence="21 22">CECT 9230</strain>
    </source>
</reference>
<evidence type="ECO:0000256" key="11">
    <source>
        <dbReference type="ARBA" id="ARBA00022729"/>
    </source>
</evidence>
<dbReference type="EC" id="3.1.1.4" evidence="7"/>
<dbReference type="EMBL" id="PDKB01000006">
    <property type="protein sequence ID" value="RBQ29357.1"/>
    <property type="molecule type" value="Genomic_DNA"/>
</dbReference>
<evidence type="ECO:0000256" key="9">
    <source>
        <dbReference type="ARBA" id="ARBA00022692"/>
    </source>
</evidence>
<dbReference type="GO" id="GO:0008970">
    <property type="term" value="F:phospholipase A1 activity"/>
    <property type="evidence" value="ECO:0007669"/>
    <property type="project" value="UniProtKB-EC"/>
</dbReference>
<dbReference type="PANTHER" id="PTHR40457:SF1">
    <property type="entry name" value="PHOSPHOLIPASE A1"/>
    <property type="match status" value="1"/>
</dbReference>
<dbReference type="GO" id="GO:0046872">
    <property type="term" value="F:metal ion binding"/>
    <property type="evidence" value="ECO:0007669"/>
    <property type="project" value="UniProtKB-KW"/>
</dbReference>
<comment type="similarity">
    <text evidence="4">Belongs to the phospholipase A1 family.</text>
</comment>
<sequence>MKKMLFTLIFAICYANNTELLEKAQELEEAKDYKGAMLIYKQIAKENSQKVLEKNILETNNLENFKKEIFVENIDKTEDQETNDNLEQLVTKDFGIYPYKKNYFLPATYTFNDINGRDKFETSFQISLEKPISHNFFGFGEIFSLAYTQKSFWQTAEDSAPFRESNYEPEFFVQVPINNKYLKLSKLSIMHSSNGKSGDESRSLNRIYLQNILQFGNIFITPRIWYRIPENSKNDDNKDFYKYYGYGDLNILYAHKKHTFELLLRDNLRFDSSNKGAVEFNWSFPLPEFIASKNTFGIFQVFHGYGQSLMDYDREVTNIGLGLVFSR</sequence>
<dbReference type="SUPFAM" id="SSF56931">
    <property type="entry name" value="Outer membrane phospholipase A (OMPLA)"/>
    <property type="match status" value="1"/>
</dbReference>
<dbReference type="Gene3D" id="2.40.230.10">
    <property type="entry name" value="Phospholipase A1"/>
    <property type="match status" value="1"/>
</dbReference>
<dbReference type="AlphaFoldDB" id="A0A366MTH2"/>
<evidence type="ECO:0000256" key="4">
    <source>
        <dbReference type="ARBA" id="ARBA00010525"/>
    </source>
</evidence>
<evidence type="ECO:0000256" key="6">
    <source>
        <dbReference type="ARBA" id="ARBA00013179"/>
    </source>
</evidence>
<keyword evidence="15" id="KW-0443">Lipid metabolism</keyword>
<keyword evidence="13 20" id="KW-0106">Calcium</keyword>
<dbReference type="Proteomes" id="UP000252669">
    <property type="component" value="Unassembled WGS sequence"/>
</dbReference>
<dbReference type="PRINTS" id="PR01486">
    <property type="entry name" value="PHPHLIPASEA1"/>
</dbReference>
<comment type="cofactor">
    <cofactor evidence="20">
        <name>Ca(2+)</name>
        <dbReference type="ChEBI" id="CHEBI:29108"/>
    </cofactor>
    <text evidence="20">Binds 1 Ca(2+) ion per monomer.</text>
</comment>
<comment type="caution">
    <text evidence="21">The sequence shown here is derived from an EMBL/GenBank/DDBJ whole genome shotgun (WGS) entry which is preliminary data.</text>
</comment>
<name>A0A366MTH2_9BACT</name>
<keyword evidence="16" id="KW-0472">Membrane</keyword>
<evidence type="ECO:0000256" key="13">
    <source>
        <dbReference type="ARBA" id="ARBA00022837"/>
    </source>
</evidence>
<comment type="subcellular location">
    <subcellularLocation>
        <location evidence="3">Cell outer membrane</location>
        <topology evidence="3">Multi-pass membrane protein</topology>
    </subcellularLocation>
</comment>
<feature type="binding site" description="in dimeric form" evidence="20">
    <location>
        <position position="201"/>
    </location>
    <ligand>
        <name>Ca(2+)</name>
        <dbReference type="ChEBI" id="CHEBI:29108"/>
        <label>1</label>
    </ligand>
</feature>
<keyword evidence="11" id="KW-0732">Signal</keyword>
<evidence type="ECO:0000256" key="8">
    <source>
        <dbReference type="ARBA" id="ARBA00022452"/>
    </source>
</evidence>
<evidence type="ECO:0000256" key="3">
    <source>
        <dbReference type="ARBA" id="ARBA00004571"/>
    </source>
</evidence>
<evidence type="ECO:0000256" key="12">
    <source>
        <dbReference type="ARBA" id="ARBA00022801"/>
    </source>
</evidence>
<evidence type="ECO:0000256" key="17">
    <source>
        <dbReference type="ARBA" id="ARBA00023237"/>
    </source>
</evidence>
<dbReference type="RefSeq" id="WP_113893869.1">
    <property type="nucleotide sequence ID" value="NZ_JANJGA010000006.1"/>
</dbReference>
<keyword evidence="10 20" id="KW-0479">Metal-binding</keyword>
<evidence type="ECO:0000256" key="10">
    <source>
        <dbReference type="ARBA" id="ARBA00022723"/>
    </source>
</evidence>
<keyword evidence="12" id="KW-0378">Hydrolase</keyword>
<evidence type="ECO:0000256" key="14">
    <source>
        <dbReference type="ARBA" id="ARBA00022963"/>
    </source>
</evidence>
<dbReference type="InterPro" id="IPR003187">
    <property type="entry name" value="PLipase_A1"/>
</dbReference>
<dbReference type="OrthoDB" id="188433at2"/>
<protein>
    <recommendedName>
        <fullName evidence="18">Phosphatidylcholine 1-acylhydrolase</fullName>
        <ecNumber evidence="6">3.1.1.32</ecNumber>
        <ecNumber evidence="7">3.1.1.4</ecNumber>
    </recommendedName>
</protein>
<dbReference type="GO" id="GO:0016042">
    <property type="term" value="P:lipid catabolic process"/>
    <property type="evidence" value="ECO:0007669"/>
    <property type="project" value="UniProtKB-KW"/>
</dbReference>
<evidence type="ECO:0000313" key="21">
    <source>
        <dbReference type="EMBL" id="RBQ29357.1"/>
    </source>
</evidence>
<evidence type="ECO:0000256" key="1">
    <source>
        <dbReference type="ARBA" id="ARBA00000111"/>
    </source>
</evidence>
<feature type="binding site" description="in dimeric form" evidence="20">
    <location>
        <position position="159"/>
    </location>
    <ligand>
        <name>Ca(2+)</name>
        <dbReference type="ChEBI" id="CHEBI:29108"/>
        <label>1</label>
    </ligand>
</feature>
<accession>A0A366MTH2</accession>
<evidence type="ECO:0000256" key="7">
    <source>
        <dbReference type="ARBA" id="ARBA00013278"/>
    </source>
</evidence>
<evidence type="ECO:0000256" key="15">
    <source>
        <dbReference type="ARBA" id="ARBA00023098"/>
    </source>
</evidence>